<accession>A0A0M2V503</accession>
<gene>
    <name evidence="1" type="ORF">WG68_14345</name>
</gene>
<keyword evidence="2" id="KW-1185">Reference proteome</keyword>
<reference evidence="1 2" key="1">
    <citation type="submission" date="2015-03" db="EMBL/GenBank/DDBJ databases">
        <title>Draft genome sequences of two protease-producing strains of Arsukibacterium isolated from two cold and alkaline environments.</title>
        <authorList>
            <person name="Lylloff J.E."/>
            <person name="Skov L.B."/>
            <person name="Jepsen M."/>
            <person name="Hallin P.F."/>
            <person name="Sorensen S.J."/>
            <person name="Stougaard P."/>
            <person name="Glaring M.A."/>
        </authorList>
    </citation>
    <scope>NUCLEOTIDE SEQUENCE [LARGE SCALE GENOMIC DNA]</scope>
    <source>
        <strain evidence="1 2">GCM72</strain>
    </source>
</reference>
<dbReference type="EMBL" id="LAHO01000014">
    <property type="protein sequence ID" value="KKO44720.1"/>
    <property type="molecule type" value="Genomic_DNA"/>
</dbReference>
<name>A0A0M2V503_9GAMM</name>
<dbReference type="Proteomes" id="UP000034228">
    <property type="component" value="Unassembled WGS sequence"/>
</dbReference>
<dbReference type="AlphaFoldDB" id="A0A0M2V503"/>
<evidence type="ECO:0000313" key="2">
    <source>
        <dbReference type="Proteomes" id="UP000034228"/>
    </source>
</evidence>
<organism evidence="1 2">
    <name type="scientific">Arsukibacterium ikkense</name>
    <dbReference type="NCBI Taxonomy" id="336831"/>
    <lineage>
        <taxon>Bacteria</taxon>
        <taxon>Pseudomonadati</taxon>
        <taxon>Pseudomonadota</taxon>
        <taxon>Gammaproteobacteria</taxon>
        <taxon>Chromatiales</taxon>
        <taxon>Chromatiaceae</taxon>
        <taxon>Arsukibacterium</taxon>
    </lineage>
</organism>
<sequence>MSYPFLLLNWIKTSSKWLRSRNNAIKVPEYTATIFQRFKTSAGSWPSWIVKIPDTYVNKIQRLHQILLTAPCTEDRRRRIHKAMTA</sequence>
<comment type="caution">
    <text evidence="1">The sequence shown here is derived from an EMBL/GenBank/DDBJ whole genome shotgun (WGS) entry which is preliminary data.</text>
</comment>
<evidence type="ECO:0000313" key="1">
    <source>
        <dbReference type="EMBL" id="KKO44720.1"/>
    </source>
</evidence>
<protein>
    <submittedName>
        <fullName evidence="1">Uncharacterized protein</fullName>
    </submittedName>
</protein>
<proteinExistence type="predicted"/>